<dbReference type="SUPFAM" id="SSF52540">
    <property type="entry name" value="P-loop containing nucleoside triphosphate hydrolases"/>
    <property type="match status" value="1"/>
</dbReference>
<evidence type="ECO:0000313" key="8">
    <source>
        <dbReference type="Proteomes" id="UP000287296"/>
    </source>
</evidence>
<dbReference type="RefSeq" id="WP_120116720.1">
    <property type="nucleotide sequence ID" value="NZ_BORJ01000009.1"/>
</dbReference>
<dbReference type="OrthoDB" id="9804819at2"/>
<accession>A0A429X7G2</accession>
<dbReference type="EMBL" id="BORJ01000009">
    <property type="protein sequence ID" value="GIN97472.1"/>
    <property type="molecule type" value="Genomic_DNA"/>
</dbReference>
<gene>
    <name evidence="7" type="ORF">D5F11_012325</name>
    <name evidence="6" type="ORF">J6TS1_33420</name>
</gene>
<feature type="domain" description="ABC transporter" evidence="5">
    <location>
        <begin position="4"/>
        <end position="229"/>
    </location>
</feature>
<reference evidence="6 9" key="2">
    <citation type="submission" date="2021-03" db="EMBL/GenBank/DDBJ databases">
        <title>Antimicrobial resistance genes in bacteria isolated from Japanese honey, and their potential for conferring macrolide and lincosamide resistance in the American foulbrood pathogen Paenibacillus larvae.</title>
        <authorList>
            <person name="Okamoto M."/>
            <person name="Kumagai M."/>
            <person name="Kanamori H."/>
            <person name="Takamatsu D."/>
        </authorList>
    </citation>
    <scope>NUCLEOTIDE SEQUENCE [LARGE SCALE GENOMIC DNA]</scope>
    <source>
        <strain evidence="6 9">J6TS1</strain>
    </source>
</reference>
<dbReference type="PANTHER" id="PTHR43335">
    <property type="entry name" value="ABC TRANSPORTER, ATP-BINDING PROTEIN"/>
    <property type="match status" value="1"/>
</dbReference>
<comment type="similarity">
    <text evidence="1">Belongs to the ABC transporter superfamily.</text>
</comment>
<dbReference type="Proteomes" id="UP000287296">
    <property type="component" value="Unassembled WGS sequence"/>
</dbReference>
<keyword evidence="2" id="KW-0813">Transport</keyword>
<evidence type="ECO:0000256" key="4">
    <source>
        <dbReference type="ARBA" id="ARBA00022840"/>
    </source>
</evidence>
<dbReference type="PROSITE" id="PS50893">
    <property type="entry name" value="ABC_TRANSPORTER_2"/>
    <property type="match status" value="1"/>
</dbReference>
<evidence type="ECO:0000259" key="5">
    <source>
        <dbReference type="PROSITE" id="PS50893"/>
    </source>
</evidence>
<dbReference type="InterPro" id="IPR003439">
    <property type="entry name" value="ABC_transporter-like_ATP-bd"/>
</dbReference>
<dbReference type="Pfam" id="PF13732">
    <property type="entry name" value="DrrA1-3_C"/>
    <property type="match status" value="1"/>
</dbReference>
<evidence type="ECO:0000256" key="1">
    <source>
        <dbReference type="ARBA" id="ARBA00005417"/>
    </source>
</evidence>
<dbReference type="GO" id="GO:0016887">
    <property type="term" value="F:ATP hydrolysis activity"/>
    <property type="evidence" value="ECO:0007669"/>
    <property type="project" value="InterPro"/>
</dbReference>
<proteinExistence type="inferred from homology"/>
<comment type="caution">
    <text evidence="7">The sequence shown here is derived from an EMBL/GenBank/DDBJ whole genome shotgun (WGS) entry which is preliminary data.</text>
</comment>
<dbReference type="Gene3D" id="3.40.50.300">
    <property type="entry name" value="P-loop containing nucleotide triphosphate hydrolases"/>
    <property type="match status" value="1"/>
</dbReference>
<dbReference type="Proteomes" id="UP000680670">
    <property type="component" value="Unassembled WGS sequence"/>
</dbReference>
<dbReference type="CDD" id="cd03230">
    <property type="entry name" value="ABC_DR_subfamily_A"/>
    <property type="match status" value="1"/>
</dbReference>
<dbReference type="InterPro" id="IPR003593">
    <property type="entry name" value="AAA+_ATPase"/>
</dbReference>
<evidence type="ECO:0000313" key="7">
    <source>
        <dbReference type="EMBL" id="RST59375.1"/>
    </source>
</evidence>
<reference evidence="7 8" key="1">
    <citation type="submission" date="2018-12" db="EMBL/GenBank/DDBJ databases">
        <authorList>
            <person name="Sun L."/>
            <person name="Chen Z."/>
        </authorList>
    </citation>
    <scope>NUCLEOTIDE SEQUENCE [LARGE SCALE GENOMIC DNA]</scope>
    <source>
        <strain evidence="7 8">LMG 29736</strain>
    </source>
</reference>
<dbReference type="SMART" id="SM00382">
    <property type="entry name" value="AAA"/>
    <property type="match status" value="1"/>
</dbReference>
<evidence type="ECO:0000313" key="9">
    <source>
        <dbReference type="Proteomes" id="UP000680670"/>
    </source>
</evidence>
<evidence type="ECO:0000313" key="6">
    <source>
        <dbReference type="EMBL" id="GIN97472.1"/>
    </source>
</evidence>
<dbReference type="PROSITE" id="PS00211">
    <property type="entry name" value="ABC_TRANSPORTER_1"/>
    <property type="match status" value="1"/>
</dbReference>
<organism evidence="7 8">
    <name type="scientific">Siminovitchia terrae</name>
    <name type="common">Bacillus terrae</name>
    <dbReference type="NCBI Taxonomy" id="1914933"/>
    <lineage>
        <taxon>Bacteria</taxon>
        <taxon>Bacillati</taxon>
        <taxon>Bacillota</taxon>
        <taxon>Bacilli</taxon>
        <taxon>Bacillales</taxon>
        <taxon>Bacillaceae</taxon>
        <taxon>Siminovitchia</taxon>
    </lineage>
</organism>
<keyword evidence="3" id="KW-0547">Nucleotide-binding</keyword>
<protein>
    <submittedName>
        <fullName evidence="7">ABC transporter ATP-binding protein</fullName>
    </submittedName>
</protein>
<dbReference type="GO" id="GO:0005524">
    <property type="term" value="F:ATP binding"/>
    <property type="evidence" value="ECO:0007669"/>
    <property type="project" value="UniProtKB-KW"/>
</dbReference>
<dbReference type="Pfam" id="PF00005">
    <property type="entry name" value="ABC_tran"/>
    <property type="match status" value="1"/>
</dbReference>
<dbReference type="AlphaFoldDB" id="A0A429X7G2"/>
<dbReference type="InterPro" id="IPR027417">
    <property type="entry name" value="P-loop_NTPase"/>
</dbReference>
<dbReference type="EMBL" id="QYTW02000011">
    <property type="protein sequence ID" value="RST59375.1"/>
    <property type="molecule type" value="Genomic_DNA"/>
</dbReference>
<sequence length="301" mass="34213">MPLLQVSQLQKKYGNHEVVQQIDFHINQGECVALLGPNGAGKTTIIKMILDINKLTGGQILINRNNHGEMRKYIGYLPQHPTFYPWMTGKELLKFMGGLSNIEKEVLEQRIHELLELVGLNGMENQPIGTYSGGMKQRLGIAQALIHQPKLLIMDEPVSALDPLGRRDILDLLKVIKQKSTILFSTHILHDAEELCDKMLIINKGKLLVNGSINQIIQQTQKHMFIIQAPRISEWSNQLVNEDIVESIELTGNAAKVRVKNIEQGRDWLLRNITNLHLPIQKFELVQESLEEIFIRMVKSS</sequence>
<evidence type="ECO:0000256" key="3">
    <source>
        <dbReference type="ARBA" id="ARBA00022741"/>
    </source>
</evidence>
<evidence type="ECO:0000256" key="2">
    <source>
        <dbReference type="ARBA" id="ARBA00022448"/>
    </source>
</evidence>
<name>A0A429X7G2_SIMTE</name>
<dbReference type="InterPro" id="IPR017871">
    <property type="entry name" value="ABC_transporter-like_CS"/>
</dbReference>
<keyword evidence="4 7" id="KW-0067">ATP-binding</keyword>
<dbReference type="InterPro" id="IPR025302">
    <property type="entry name" value="DrrA1/2-like_C"/>
</dbReference>
<keyword evidence="9" id="KW-1185">Reference proteome</keyword>
<dbReference type="PANTHER" id="PTHR43335:SF11">
    <property type="entry name" value="ABC TRANSPORTER RELATED"/>
    <property type="match status" value="1"/>
</dbReference>